<keyword evidence="2" id="KW-0325">Glycoprotein</keyword>
<dbReference type="InterPro" id="IPR004911">
    <property type="entry name" value="Interferon-induced_GILT"/>
</dbReference>
<evidence type="ECO:0000313" key="7">
    <source>
        <dbReference type="EMBL" id="AEE83197.1"/>
    </source>
</evidence>
<dbReference type="OMA" id="SAKCFRT"/>
<evidence type="ECO:0000256" key="1">
    <source>
        <dbReference type="ARBA" id="ARBA00005679"/>
    </source>
</evidence>
<dbReference type="Proteomes" id="UP000006548">
    <property type="component" value="Chromosome 4"/>
</dbReference>
<dbReference type="EMBL" id="AY128863">
    <property type="protein sequence ID" value="AAM91263.1"/>
    <property type="molecule type" value="mRNA"/>
</dbReference>
<evidence type="ECO:0000313" key="5">
    <source>
        <dbReference type="EMBL" id="AAL62424.1"/>
    </source>
</evidence>
<reference evidence="7" key="5">
    <citation type="submission" date="2016-05" db="EMBL/GenBank/DDBJ databases">
        <authorList>
            <person name="Krishnakumar V."/>
            <person name="Cheng C.-Y."/>
            <person name="Chan A.P."/>
            <person name="Schobel S."/>
            <person name="Kim M."/>
            <person name="Ferlanti E.S."/>
            <person name="Belyaeva I."/>
            <person name="Rosen B.D."/>
            <person name="Micklem G."/>
            <person name="Miller J.R."/>
            <person name="Vaughn M."/>
            <person name="Town C.D."/>
        </authorList>
    </citation>
    <scope>NUCLEOTIDE SEQUENCE</scope>
</reference>
<reference evidence="8" key="6">
    <citation type="journal article" date="2017" name="Plant J.">
        <title>Araport11: a complete reannotation of the Arabidopsis thaliana reference genome.</title>
        <authorList>
            <person name="Cheng C.Y."/>
            <person name="Krishnakumar V."/>
            <person name="Chan A.P."/>
            <person name="Thibaud-Nissen F."/>
            <person name="Schobel S."/>
            <person name="Town C.D."/>
        </authorList>
    </citation>
    <scope>GENOME REANNOTATION</scope>
    <source>
        <strain evidence="8">cv. Columbia</strain>
    </source>
</reference>
<dbReference type="SMR" id="Q8VY56"/>
<dbReference type="EMBL" id="CP002687">
    <property type="protein sequence ID" value="AEE83197.1"/>
    <property type="molecule type" value="Genomic_DNA"/>
</dbReference>
<proteinExistence type="evidence at protein level"/>
<feature type="chain" id="PRO_5014312359" evidence="3">
    <location>
        <begin position="23"/>
        <end position="229"/>
    </location>
</feature>
<keyword evidence="9 10" id="KW-1267">Proteomics identification</keyword>
<dbReference type="GeneID" id="826899"/>
<reference evidence="7" key="4">
    <citation type="submission" date="2011-02" db="EMBL/GenBank/DDBJ databases">
        <authorList>
            <consortium name="TAIR"/>
            <person name="Swarbreck D."/>
            <person name="Lamesch P."/>
            <person name="Wilks C."/>
            <person name="Huala E."/>
        </authorList>
    </citation>
    <scope>NUCLEOTIDE SEQUENCE</scope>
</reference>
<dbReference type="GO" id="GO:0016671">
    <property type="term" value="F:oxidoreductase activity, acting on a sulfur group of donors, disulfide as acceptor"/>
    <property type="evidence" value="ECO:0007669"/>
    <property type="project" value="InterPro"/>
</dbReference>
<dbReference type="RefSeq" id="NP_193023.2">
    <property type="nucleotide sequence ID" value="NM_117356.5"/>
</dbReference>
<dbReference type="ExpressionAtlas" id="Q8VY56">
    <property type="expression patterns" value="baseline and differential"/>
</dbReference>
<dbReference type="PANTHER" id="PTHR13234">
    <property type="entry name" value="GAMMA-INTERFERON INDUCIBLE LYSOSOMAL THIOL REDUCTASE GILT"/>
    <property type="match status" value="1"/>
</dbReference>
<dbReference type="Pfam" id="PF03227">
    <property type="entry name" value="GILT"/>
    <property type="match status" value="1"/>
</dbReference>
<protein>
    <submittedName>
        <fullName evidence="7">Gamma interferon responsive lysosomal thiol (GILT) reductase family protein</fullName>
    </submittedName>
</protein>
<keyword evidence="8" id="KW-1185">Reference proteome</keyword>
<name>Q8VY56_ARATH</name>
<evidence type="ECO:0007829" key="9">
    <source>
        <dbReference type="PeptideAtlas" id="Q8VY56"/>
    </source>
</evidence>
<dbReference type="FunCoup" id="Q8VY56">
    <property type="interactions" value="231"/>
</dbReference>
<dbReference type="PaxDb" id="3702-AT4G12870.1"/>
<dbReference type="KEGG" id="ath:AT4G12870"/>
<dbReference type="TAIR" id="AT4G12870"/>
<dbReference type="STRING" id="3702.Q8VY56"/>
<reference evidence="5" key="2">
    <citation type="submission" date="2002-01" db="EMBL/GenBank/DDBJ databases">
        <authorList>
            <person name="Nguyen M."/>
            <person name="Karlin-Neumann G."/>
            <person name="Southwick A."/>
            <person name="Lam B."/>
            <person name="Miranda M."/>
            <person name="Palm C.J."/>
            <person name="Bowser L."/>
            <person name="Jones T."/>
            <person name="Banh J."/>
            <person name="Carninci P."/>
            <person name="Chen H."/>
            <person name="Cheuk R."/>
            <person name="Chung M.K."/>
            <person name="Hayashizaki Y."/>
            <person name="Ishida J."/>
            <person name="Kamiya A."/>
            <person name="Kawai J."/>
            <person name="Kim C."/>
            <person name="Lin J."/>
            <person name="Liu S.X."/>
            <person name="Narusaka M."/>
            <person name="Pham P.K."/>
            <person name="Sakano H."/>
            <person name="Sakurai T."/>
            <person name="Satou M."/>
            <person name="Seki M."/>
            <person name="Shinn P."/>
            <person name="Yamada K."/>
            <person name="Shinozaki K."/>
            <person name="Ecker J."/>
            <person name="Theologis A."/>
            <person name="Davis R.W."/>
        </authorList>
    </citation>
    <scope>NUCLEOTIDE SEQUENCE</scope>
</reference>
<evidence type="ECO:0000313" key="4">
    <source>
        <dbReference type="Araport" id="AT4G12870"/>
    </source>
</evidence>
<feature type="signal peptide" evidence="3">
    <location>
        <begin position="1"/>
        <end position="22"/>
    </location>
</feature>
<evidence type="ECO:0000313" key="8">
    <source>
        <dbReference type="Proteomes" id="UP000006548"/>
    </source>
</evidence>
<accession>Q8VY56</accession>
<dbReference type="HOGENOM" id="CLU_066886_1_1_1"/>
<comment type="similarity">
    <text evidence="1">Belongs to the GILT family.</text>
</comment>
<dbReference type="Araport" id="AT4G12870"/>
<dbReference type="ProteomicsDB" id="191935"/>
<gene>
    <name evidence="4 7" type="ordered locus">At4g12870</name>
    <name evidence="7" type="ORF">T20K18.220</name>
    <name evidence="7" type="ORF">T20K18_220</name>
</gene>
<evidence type="ECO:0000256" key="3">
    <source>
        <dbReference type="SAM" id="SignalP"/>
    </source>
</evidence>
<evidence type="ECO:0000256" key="2">
    <source>
        <dbReference type="ARBA" id="ARBA00023180"/>
    </source>
</evidence>
<organism evidence="5">
    <name type="scientific">Arabidopsis thaliana</name>
    <name type="common">Mouse-ear cress</name>
    <dbReference type="NCBI Taxonomy" id="3702"/>
    <lineage>
        <taxon>Eukaryota</taxon>
        <taxon>Viridiplantae</taxon>
        <taxon>Streptophyta</taxon>
        <taxon>Embryophyta</taxon>
        <taxon>Tracheophyta</taxon>
        <taxon>Spermatophyta</taxon>
        <taxon>Magnoliopsida</taxon>
        <taxon>eudicotyledons</taxon>
        <taxon>Gunneridae</taxon>
        <taxon>Pentapetalae</taxon>
        <taxon>rosids</taxon>
        <taxon>malvids</taxon>
        <taxon>Brassicales</taxon>
        <taxon>Brassicaceae</taxon>
        <taxon>Camelineae</taxon>
        <taxon>Arabidopsis</taxon>
    </lineage>
</organism>
<reference evidence="6" key="3">
    <citation type="submission" date="2002-07" db="EMBL/GenBank/DDBJ databases">
        <authorList>
            <person name="Tripp M."/>
            <person name="Southwick A."/>
            <person name="Karlin-Neumann G."/>
            <person name="Nguyen M."/>
            <person name="Miranda M."/>
            <person name="Palm C.J."/>
            <person name="Bowser L."/>
            <person name="Jones T."/>
            <person name="Banh J."/>
            <person name="Carninci P."/>
            <person name="Chen H."/>
            <person name="Cheuk R."/>
            <person name="Chung M.K."/>
            <person name="Hayashizaki Y."/>
            <person name="Ishida J."/>
            <person name="Kamiya A."/>
            <person name="Kawai J."/>
            <person name="Kim C."/>
            <person name="Lin J."/>
            <person name="Liu S.X."/>
            <person name="Narusaka M."/>
            <person name="Pham P.K."/>
            <person name="Sakano H."/>
            <person name="Sakurai T."/>
            <person name="Satou M."/>
            <person name="Seki M."/>
            <person name="Shinn P."/>
            <person name="Yamada K."/>
            <person name="Shinozaki K."/>
            <person name="Ecker J."/>
            <person name="Theologis A."/>
            <person name="Davis R.W."/>
        </authorList>
    </citation>
    <scope>NUCLEOTIDE SEQUENCE</scope>
</reference>
<dbReference type="GO" id="GO:0016491">
    <property type="term" value="F:oxidoreductase activity"/>
    <property type="evidence" value="ECO:0000318"/>
    <property type="project" value="GO_Central"/>
</dbReference>
<evidence type="ECO:0007829" key="10">
    <source>
        <dbReference type="ProteomicsDB" id="Q8VY56"/>
    </source>
</evidence>
<dbReference type="EMBL" id="AY072432">
    <property type="protein sequence ID" value="AAL62424.1"/>
    <property type="molecule type" value="mRNA"/>
</dbReference>
<dbReference type="PANTHER" id="PTHR13234:SF53">
    <property type="entry name" value="GAMMA INTERFERON RESPONSIVE LYSOSOMAL THIOL (GILT) REDUCTASE FAMILY PROTEIN-RELATED"/>
    <property type="match status" value="1"/>
</dbReference>
<dbReference type="AlphaFoldDB" id="Q8VY56"/>
<keyword evidence="3" id="KW-0732">Signal</keyword>
<sequence length="229" mass="25707">MVSPSFSTKLVFFACFVLFTFSHKLVTGESDKVELNLYYESLCPGCQSFIVDELVKVFDSDLDTITDVKLVPFGYAKVSNNLTVICQHGEEECKLNALEACVINTLPNPKSQYKFIRCVENNTDNWESSCLKGYGNEKAINDCYNSDLSKKLILGYAKQTSSLKPKHEFVPWVTINSKPLYTKLDDLVGQVCKAYKGKTPLPIDCSSAALSERKMSNVEFSYVDEIISH</sequence>
<dbReference type="eggNOG" id="KOG3160">
    <property type="taxonomic scope" value="Eukaryota"/>
</dbReference>
<reference evidence="7 8" key="1">
    <citation type="journal article" date="1999" name="Nature">
        <title>Sequence and analysis of chromosome 4 of the plant Arabidopsis thaliana.</title>
        <authorList>
            <consortium name="EU"/>
            <consortium name="CSHL and WU Arabidopsis Sequencing Project"/>
            <person name="Mayer K."/>
            <person name="Schuller C."/>
            <person name="Wambutt R."/>
            <person name="Murphy G."/>
            <person name="Volckaert G."/>
            <person name="Pohl T."/>
            <person name="Dusterhoft A."/>
            <person name="Stiekema W."/>
            <person name="Entian K.D."/>
            <person name="Terryn N."/>
            <person name="Harris B."/>
            <person name="Ansorge W."/>
            <person name="Brandt P."/>
            <person name="Grivell L."/>
            <person name="Rieger M."/>
            <person name="Weichselgartner M."/>
            <person name="de Simone V."/>
            <person name="Obermaier B."/>
            <person name="Mache R."/>
            <person name="Muller M."/>
            <person name="Kreis M."/>
            <person name="Delseny M."/>
            <person name="Puigdomenech P."/>
            <person name="Watson M."/>
            <person name="Schmidtheini T."/>
            <person name="Reichert B."/>
            <person name="Portatelle D."/>
            <person name="Perez-Alonso M."/>
            <person name="Boutry M."/>
            <person name="Bancroft I."/>
            <person name="Vos P."/>
            <person name="Hoheisel J."/>
            <person name="Zimmermann W."/>
            <person name="Wedler H."/>
            <person name="Ridley P."/>
            <person name="Langham S.A."/>
            <person name="McCullagh B."/>
            <person name="Bilham L."/>
            <person name="Robben J."/>
            <person name="Van der Schueren J."/>
            <person name="Grymonprez B."/>
            <person name="Chuang Y.J."/>
            <person name="Vandenbussche F."/>
            <person name="Braeken M."/>
            <person name="Weltjens I."/>
            <person name="Voet M."/>
            <person name="Bastiaens I."/>
            <person name="Aert R."/>
            <person name="Defoor E."/>
            <person name="Weitzenegger T."/>
            <person name="Bothe G."/>
            <person name="Ramsperger U."/>
            <person name="Hilbert H."/>
            <person name="Braun M."/>
            <person name="Holzer E."/>
            <person name="Brandt A."/>
            <person name="Peters S."/>
            <person name="van Staveren M."/>
            <person name="Dirske W."/>
            <person name="Mooijman P."/>
            <person name="Klein Lankhorst R."/>
            <person name="Rose M."/>
            <person name="Hauf J."/>
            <person name="Kotter P."/>
            <person name="Berneiser S."/>
            <person name="Hempel S."/>
            <person name="Feldpausch M."/>
            <person name="Lamberth S."/>
            <person name="Van den Daele H."/>
            <person name="De Keyser A."/>
            <person name="Buysshaert C."/>
            <person name="Gielen J."/>
            <person name="Villarroel R."/>
            <person name="De Clercq R."/>
            <person name="Van Montagu M."/>
            <person name="Rogers J."/>
            <person name="Cronin A."/>
            <person name="Quail M."/>
            <person name="Bray-Allen S."/>
            <person name="Clark L."/>
            <person name="Doggett J."/>
            <person name="Hall S."/>
            <person name="Kay M."/>
            <person name="Lennard N."/>
            <person name="McLay K."/>
            <person name="Mayes R."/>
            <person name="Pettett A."/>
            <person name="Rajandream M.A."/>
            <person name="Lyne M."/>
            <person name="Benes V."/>
            <person name="Rechmann S."/>
            <person name="Borkova D."/>
            <person name="Blocker H."/>
            <person name="Scharfe M."/>
            <person name="Grimm M."/>
            <person name="Lohnert T.H."/>
            <person name="Dose S."/>
            <person name="de Haan M."/>
            <person name="Maarse A."/>
            <person name="Schafer M."/>
            <person name="Muller-Auer S."/>
            <person name="Gabel C."/>
            <person name="Fuchs M."/>
            <person name="Fartmann B."/>
            <person name="Granderath K."/>
            <person name="Dauner D."/>
            <person name="Herzl A."/>
            <person name="Neumann S."/>
            <person name="Argiriou A."/>
            <person name="Vitale D."/>
            <person name="Liguori R."/>
            <person name="Piravandi E."/>
            <person name="Massenet O."/>
            <person name="Quigley F."/>
            <person name="Clabauld G."/>
            <person name="Mundlein A."/>
            <person name="Felber R."/>
            <person name="Schnabl S."/>
            <person name="Hiller R."/>
            <person name="Schmidt W."/>
            <person name="Lecharny A."/>
            <person name="Aubourg S."/>
            <person name="Chefdor F."/>
            <person name="Cooke R."/>
            <person name="Berger C."/>
            <person name="Montfort A."/>
            <person name="Casacuberta E."/>
            <person name="Gibbons T."/>
            <person name="Weber N."/>
            <person name="Vandenbol M."/>
            <person name="Bargues M."/>
            <person name="Terol J."/>
            <person name="Torres A."/>
            <person name="Perez-Perez A."/>
            <person name="Purnelle B."/>
            <person name="Bent E."/>
            <person name="Johnson S."/>
            <person name="Tacon D."/>
            <person name="Jesse T."/>
            <person name="Heijnen L."/>
            <person name="Schwarz S."/>
            <person name="Scholler P."/>
            <person name="Heber S."/>
            <person name="Francs P."/>
            <person name="Bielke C."/>
            <person name="Frishman D."/>
            <person name="Haase D."/>
            <person name="Lemcke K."/>
            <person name="Mewes H.W."/>
            <person name="Stocker S."/>
            <person name="Zaccaria P."/>
            <person name="Bevan M."/>
            <person name="Wilson R.K."/>
            <person name="de la Bastide M."/>
            <person name="Habermann K."/>
            <person name="Parnell L."/>
            <person name="Dedhia N."/>
            <person name="Gnoj L."/>
            <person name="Schutz K."/>
            <person name="Huang E."/>
            <person name="Spiegel L."/>
            <person name="Sehkon M."/>
            <person name="Murray J."/>
            <person name="Sheet P."/>
            <person name="Cordes M."/>
            <person name="Abu-Threideh J."/>
            <person name="Stoneking T."/>
            <person name="Kalicki J."/>
            <person name="Graves T."/>
            <person name="Harmon G."/>
            <person name="Edwards J."/>
            <person name="Latreille P."/>
            <person name="Courtney L."/>
            <person name="Cloud J."/>
            <person name="Abbott A."/>
            <person name="Scott K."/>
            <person name="Johnson D."/>
            <person name="Minx P."/>
            <person name="Bentley D."/>
            <person name="Fulton B."/>
            <person name="Miller N."/>
            <person name="Greco T."/>
            <person name="Kemp K."/>
            <person name="Kramer J."/>
            <person name="Fulton L."/>
            <person name="Mardis E."/>
            <person name="Dante M."/>
            <person name="Pepin K."/>
            <person name="Hillier L."/>
            <person name="Nelson J."/>
            <person name="Spieth J."/>
            <person name="Ryan E."/>
            <person name="Andrews S."/>
            <person name="Geisel C."/>
            <person name="Layman D."/>
            <person name="Du H."/>
            <person name="Ali J."/>
            <person name="Berghoff A."/>
            <person name="Jones K."/>
            <person name="Drone K."/>
            <person name="Cotton M."/>
            <person name="Joshu C."/>
            <person name="Antonoiu B."/>
            <person name="Zidanic M."/>
            <person name="Strong C."/>
            <person name="Sun H."/>
            <person name="Lamar B."/>
            <person name="Yordan C."/>
            <person name="Ma P."/>
            <person name="Zhong J."/>
            <person name="Preston R."/>
            <person name="Vil D."/>
            <person name="Shekher M."/>
            <person name="Matero A."/>
            <person name="Shah R."/>
            <person name="Swaby I.K."/>
            <person name="O'Shaughnessy A."/>
            <person name="Rodriguez M."/>
            <person name="Hoffmann J."/>
            <person name="Till S."/>
            <person name="Granat S."/>
            <person name="Shohdy N."/>
            <person name="Hasegawa A."/>
            <person name="Hameed A."/>
            <person name="Lodhi M."/>
            <person name="Johnson A."/>
            <person name="Chen E."/>
            <person name="Marra M."/>
            <person name="Martienssen R."/>
            <person name="McCombie W.R."/>
        </authorList>
    </citation>
    <scope>NUCLEOTIDE SEQUENCE [LARGE SCALE GENOMIC DNA]</scope>
    <source>
        <strain evidence="8">cv. Columbia</strain>
    </source>
</reference>
<evidence type="ECO:0000313" key="6">
    <source>
        <dbReference type="EMBL" id="AAM91263.1"/>
    </source>
</evidence>